<dbReference type="EMBL" id="CP107906">
    <property type="protein sequence ID" value="WUG99082.1"/>
    <property type="molecule type" value="Genomic_DNA"/>
</dbReference>
<evidence type="ECO:0000313" key="3">
    <source>
        <dbReference type="EMBL" id="WUG99082.1"/>
    </source>
</evidence>
<evidence type="ECO:0000256" key="2">
    <source>
        <dbReference type="SAM" id="Phobius"/>
    </source>
</evidence>
<evidence type="ECO:0000256" key="1">
    <source>
        <dbReference type="SAM" id="MobiDB-lite"/>
    </source>
</evidence>
<protein>
    <submittedName>
        <fullName evidence="3">Uncharacterized protein</fullName>
    </submittedName>
</protein>
<keyword evidence="2" id="KW-1133">Transmembrane helix</keyword>
<reference evidence="3 4" key="1">
    <citation type="submission" date="2022-10" db="EMBL/GenBank/DDBJ databases">
        <title>The complete genomes of actinobacterial strains from the NBC collection.</title>
        <authorList>
            <person name="Joergensen T.S."/>
            <person name="Alvarez Arevalo M."/>
            <person name="Sterndorff E.B."/>
            <person name="Faurdal D."/>
            <person name="Vuksanovic O."/>
            <person name="Mourched A.-S."/>
            <person name="Charusanti P."/>
            <person name="Shaw S."/>
            <person name="Blin K."/>
            <person name="Weber T."/>
        </authorList>
    </citation>
    <scope>NUCLEOTIDE SEQUENCE [LARGE SCALE GENOMIC DNA]</scope>
    <source>
        <strain evidence="3 4">NBC_00456</strain>
    </source>
</reference>
<keyword evidence="2" id="KW-0812">Transmembrane</keyword>
<proteinExistence type="predicted"/>
<feature type="region of interest" description="Disordered" evidence="1">
    <location>
        <begin position="63"/>
        <end position="105"/>
    </location>
</feature>
<sequence length="105" mass="11714">MAAVPLWLWILMDVTVTTVSGIAIYLLVKQIRLEDLQLQAPEEAADLQKEIDAQKLADLKTVTPRPWPRSWNSTSPRSTNTTGSPPIKPTVPSGPHNGPWDWACW</sequence>
<accession>A0ABZ1P536</accession>
<gene>
    <name evidence="3" type="ORF">OHB29_42455</name>
</gene>
<evidence type="ECO:0000313" key="4">
    <source>
        <dbReference type="Proteomes" id="UP001341259"/>
    </source>
</evidence>
<name>A0ABZ1P536_STRVL</name>
<dbReference type="RefSeq" id="WP_328347524.1">
    <property type="nucleotide sequence ID" value="NZ_CP107906.1"/>
</dbReference>
<keyword evidence="4" id="KW-1185">Reference proteome</keyword>
<dbReference type="Proteomes" id="UP001341259">
    <property type="component" value="Chromosome"/>
</dbReference>
<feature type="compositionally biased region" description="Polar residues" evidence="1">
    <location>
        <begin position="70"/>
        <end position="84"/>
    </location>
</feature>
<organism evidence="3 4">
    <name type="scientific">Streptomyces violaceus</name>
    <name type="common">Streptomyces venezuelae</name>
    <dbReference type="NCBI Taxonomy" id="1936"/>
    <lineage>
        <taxon>Bacteria</taxon>
        <taxon>Bacillati</taxon>
        <taxon>Actinomycetota</taxon>
        <taxon>Actinomycetes</taxon>
        <taxon>Kitasatosporales</taxon>
        <taxon>Streptomycetaceae</taxon>
        <taxon>Streptomyces</taxon>
    </lineage>
</organism>
<feature type="transmembrane region" description="Helical" evidence="2">
    <location>
        <begin position="6"/>
        <end position="28"/>
    </location>
</feature>
<keyword evidence="2" id="KW-0472">Membrane</keyword>